<dbReference type="SUPFAM" id="SSF51445">
    <property type="entry name" value="(Trans)glycosidases"/>
    <property type="match status" value="1"/>
</dbReference>
<proteinExistence type="predicted"/>
<dbReference type="SUPFAM" id="SSF69318">
    <property type="entry name" value="Integrin alpha N-terminal domain"/>
    <property type="match status" value="1"/>
</dbReference>
<dbReference type="Pfam" id="PF08924">
    <property type="entry name" value="Rv2525c_GlyHyd-like"/>
    <property type="match status" value="1"/>
</dbReference>
<gene>
    <name evidence="4" type="ORF">Apa02nite_053630</name>
</gene>
<evidence type="ECO:0000313" key="4">
    <source>
        <dbReference type="EMBL" id="GIE69255.1"/>
    </source>
</evidence>
<dbReference type="InterPro" id="IPR028994">
    <property type="entry name" value="Integrin_alpha_N"/>
</dbReference>
<feature type="domain" description="Rv2525c-like glycoside hydrolase-like" evidence="3">
    <location>
        <begin position="76"/>
        <end position="279"/>
    </location>
</feature>
<evidence type="ECO:0000256" key="1">
    <source>
        <dbReference type="ARBA" id="ARBA00022729"/>
    </source>
</evidence>
<accession>A0ABQ4BF85</accession>
<evidence type="ECO:0000313" key="5">
    <source>
        <dbReference type="Proteomes" id="UP000624709"/>
    </source>
</evidence>
<keyword evidence="1 2" id="KW-0732">Signal</keyword>
<dbReference type="EMBL" id="BOMS01000083">
    <property type="protein sequence ID" value="GIE69255.1"/>
    <property type="molecule type" value="Genomic_DNA"/>
</dbReference>
<name>A0ABQ4BF85_9ACTN</name>
<dbReference type="PANTHER" id="PTHR44103">
    <property type="entry name" value="PROPROTEIN CONVERTASE P"/>
    <property type="match status" value="1"/>
</dbReference>
<dbReference type="InterPro" id="IPR017853">
    <property type="entry name" value="GH"/>
</dbReference>
<dbReference type="Gene3D" id="3.20.20.80">
    <property type="entry name" value="Glycosidases"/>
    <property type="match status" value="1"/>
</dbReference>
<reference evidence="4 5" key="1">
    <citation type="submission" date="2021-01" db="EMBL/GenBank/DDBJ databases">
        <title>Whole genome shotgun sequence of Actinoplanes palleronii NBRC 14916.</title>
        <authorList>
            <person name="Komaki H."/>
            <person name="Tamura T."/>
        </authorList>
    </citation>
    <scope>NUCLEOTIDE SEQUENCE [LARGE SCALE GENOMIC DNA]</scope>
    <source>
        <strain evidence="4 5">NBRC 14916</strain>
    </source>
</reference>
<organism evidence="4 5">
    <name type="scientific">Actinoplanes palleronii</name>
    <dbReference type="NCBI Taxonomy" id="113570"/>
    <lineage>
        <taxon>Bacteria</taxon>
        <taxon>Bacillati</taxon>
        <taxon>Actinomycetota</taxon>
        <taxon>Actinomycetes</taxon>
        <taxon>Micromonosporales</taxon>
        <taxon>Micromonosporaceae</taxon>
        <taxon>Actinoplanes</taxon>
    </lineage>
</organism>
<dbReference type="Pfam" id="PF13517">
    <property type="entry name" value="FG-GAP_3"/>
    <property type="match status" value="1"/>
</dbReference>
<feature type="signal peptide" evidence="2">
    <location>
        <begin position="1"/>
        <end position="45"/>
    </location>
</feature>
<dbReference type="Gene3D" id="2.130.10.130">
    <property type="entry name" value="Integrin alpha, N-terminal"/>
    <property type="match status" value="1"/>
</dbReference>
<evidence type="ECO:0000259" key="3">
    <source>
        <dbReference type="Pfam" id="PF08924"/>
    </source>
</evidence>
<comment type="caution">
    <text evidence="4">The sequence shown here is derived from an EMBL/GenBank/DDBJ whole genome shotgun (WGS) entry which is preliminary data.</text>
</comment>
<keyword evidence="5" id="KW-1185">Reference proteome</keyword>
<dbReference type="InterPro" id="IPR013517">
    <property type="entry name" value="FG-GAP"/>
</dbReference>
<dbReference type="InterPro" id="IPR015020">
    <property type="entry name" value="Rv2525c-like_Glyco_Hydro-like"/>
</dbReference>
<dbReference type="Proteomes" id="UP000624709">
    <property type="component" value="Unassembled WGS sequence"/>
</dbReference>
<protein>
    <recommendedName>
        <fullName evidence="3">Rv2525c-like glycoside hydrolase-like domain-containing protein</fullName>
    </recommendedName>
</protein>
<evidence type="ECO:0000256" key="2">
    <source>
        <dbReference type="SAM" id="SignalP"/>
    </source>
</evidence>
<feature type="chain" id="PRO_5046105989" description="Rv2525c-like glycoside hydrolase-like domain-containing protein" evidence="2">
    <location>
        <begin position="46"/>
        <end position="541"/>
    </location>
</feature>
<dbReference type="PANTHER" id="PTHR44103:SF1">
    <property type="entry name" value="PROPROTEIN CONVERTASE P"/>
    <property type="match status" value="1"/>
</dbReference>
<sequence length="541" mass="58866">MSDAPTTGRHRMSSPWLRRHRKRLIGALVLTLSLTPLAFMNTAGAATALAPQPGNFTGSGFDACTAPSSDTMATWLKSSPYRAAGIYIGGVSRGCAQPNLTADWVREQVTRGWRLIPIYVGPQASCTKATKKNLIADATAGAQGTAAASDAVVQARALGLSPESVLIYDMEAYDSTNAACRTGVLNFMNAWSTRLHDLGYFSGYYSSISSGIADQVAVYTKAGYVRPDYVDFARWDAKVTVTDTLIPTGYWAPNRRMKQYQGGHVETYGGVSINIDNDYLDFRLLPAAKQADWTRNGWSDLLALTKSTGNVYQYPGNGYYLSEGKRTYVTGGFAGMDQLVRMDLNRDGYQDVVARKKSTGAVYVYPGLSTGRLGNRKQIYKDQRKLREFTAIGDVNKDGYPDLLAQQINNGNLYLYPGVKGGKFGTRKVLAYGNWNNRSEFAGVGDFNRDGFQDLVVKQTATGVLYLYRGKSGGFQNGLKIGTGKSLRDLAGVGDFDRDGYPDLAAVQASTGYVYLYRGTGKGLSTGVRIATGYKGRTQLF</sequence>